<dbReference type="GO" id="GO:0016747">
    <property type="term" value="F:acyltransferase activity, transferring groups other than amino-acyl groups"/>
    <property type="evidence" value="ECO:0007669"/>
    <property type="project" value="InterPro"/>
</dbReference>
<dbReference type="InterPro" id="IPR000182">
    <property type="entry name" value="GNAT_dom"/>
</dbReference>
<dbReference type="Pfam" id="PF00583">
    <property type="entry name" value="Acetyltransf_1"/>
    <property type="match status" value="1"/>
</dbReference>
<protein>
    <submittedName>
        <fullName evidence="2">Acetyltransferase (GNAT) family protein</fullName>
    </submittedName>
</protein>
<reference evidence="2 3" key="1">
    <citation type="submission" date="2016-10" db="EMBL/GenBank/DDBJ databases">
        <authorList>
            <person name="de Groot N.N."/>
        </authorList>
    </citation>
    <scope>NUCLEOTIDE SEQUENCE [LARGE SCALE GENOMIC DNA]</scope>
    <source>
        <strain evidence="2 3">DSM 29433</strain>
    </source>
</reference>
<dbReference type="PROSITE" id="PS51186">
    <property type="entry name" value="GNAT"/>
    <property type="match status" value="1"/>
</dbReference>
<gene>
    <name evidence="2" type="ORF">SAMN05444714_2082</name>
</gene>
<dbReference type="EMBL" id="FOZM01000002">
    <property type="protein sequence ID" value="SFS19039.1"/>
    <property type="molecule type" value="Genomic_DNA"/>
</dbReference>
<dbReference type="Proteomes" id="UP000198926">
    <property type="component" value="Unassembled WGS sequence"/>
</dbReference>
<keyword evidence="3" id="KW-1185">Reference proteome</keyword>
<organism evidence="2 3">
    <name type="scientific">Yoonia litorea</name>
    <dbReference type="NCBI Taxonomy" id="1123755"/>
    <lineage>
        <taxon>Bacteria</taxon>
        <taxon>Pseudomonadati</taxon>
        <taxon>Pseudomonadota</taxon>
        <taxon>Alphaproteobacteria</taxon>
        <taxon>Rhodobacterales</taxon>
        <taxon>Paracoccaceae</taxon>
        <taxon>Yoonia</taxon>
    </lineage>
</organism>
<dbReference type="Gene3D" id="3.40.630.30">
    <property type="match status" value="1"/>
</dbReference>
<dbReference type="AlphaFoldDB" id="A0A1I6MTQ0"/>
<dbReference type="SUPFAM" id="SSF55729">
    <property type="entry name" value="Acyl-CoA N-acyltransferases (Nat)"/>
    <property type="match status" value="1"/>
</dbReference>
<sequence length="150" mass="16106">MLAERRDLIGACAALLETTWPDHYGPTGPGFATKDATDRAQTERLPIGLVAIDQTDTLVGTGTLSGPSYGAQSDEAPWITGLCVVEHMHGHGIASQLVQDLCRVATSTGHRQVFATTSQALGLMQRAGFAELRQLNDDHGTWHVLRKTLS</sequence>
<evidence type="ECO:0000313" key="2">
    <source>
        <dbReference type="EMBL" id="SFS19039.1"/>
    </source>
</evidence>
<evidence type="ECO:0000259" key="1">
    <source>
        <dbReference type="PROSITE" id="PS51186"/>
    </source>
</evidence>
<accession>A0A1I6MTQ0</accession>
<keyword evidence="2" id="KW-0808">Transferase</keyword>
<dbReference type="STRING" id="1123755.SAMN05444714_2082"/>
<feature type="domain" description="N-acetyltransferase" evidence="1">
    <location>
        <begin position="1"/>
        <end position="150"/>
    </location>
</feature>
<dbReference type="InterPro" id="IPR016181">
    <property type="entry name" value="Acyl_CoA_acyltransferase"/>
</dbReference>
<dbReference type="CDD" id="cd04301">
    <property type="entry name" value="NAT_SF"/>
    <property type="match status" value="1"/>
</dbReference>
<proteinExistence type="predicted"/>
<name>A0A1I6MTQ0_9RHOB</name>
<evidence type="ECO:0000313" key="3">
    <source>
        <dbReference type="Proteomes" id="UP000198926"/>
    </source>
</evidence>